<gene>
    <name evidence="1" type="ORF">PCOR1329_LOCUS64380</name>
</gene>
<dbReference type="Proteomes" id="UP001189429">
    <property type="component" value="Unassembled WGS sequence"/>
</dbReference>
<comment type="caution">
    <text evidence="1">The sequence shown here is derived from an EMBL/GenBank/DDBJ whole genome shotgun (WGS) entry which is preliminary data.</text>
</comment>
<proteinExistence type="predicted"/>
<name>A0ABN9W666_9DINO</name>
<accession>A0ABN9W666</accession>
<protein>
    <submittedName>
        <fullName evidence="1">Uncharacterized protein</fullName>
    </submittedName>
</protein>
<dbReference type="EMBL" id="CAUYUJ010018204">
    <property type="protein sequence ID" value="CAK0881575.1"/>
    <property type="molecule type" value="Genomic_DNA"/>
</dbReference>
<reference evidence="1" key="1">
    <citation type="submission" date="2023-10" db="EMBL/GenBank/DDBJ databases">
        <authorList>
            <person name="Chen Y."/>
            <person name="Shah S."/>
            <person name="Dougan E. K."/>
            <person name="Thang M."/>
            <person name="Chan C."/>
        </authorList>
    </citation>
    <scope>NUCLEOTIDE SEQUENCE [LARGE SCALE GENOMIC DNA]</scope>
</reference>
<organism evidence="1 2">
    <name type="scientific">Prorocentrum cordatum</name>
    <dbReference type="NCBI Taxonomy" id="2364126"/>
    <lineage>
        <taxon>Eukaryota</taxon>
        <taxon>Sar</taxon>
        <taxon>Alveolata</taxon>
        <taxon>Dinophyceae</taxon>
        <taxon>Prorocentrales</taxon>
        <taxon>Prorocentraceae</taxon>
        <taxon>Prorocentrum</taxon>
    </lineage>
</organism>
<keyword evidence="2" id="KW-1185">Reference proteome</keyword>
<sequence length="171" mass="17640">MLTTSVHTTLSSLEECGECIEGVLHQFPHADPYRGRAPSEPLPALPGGISVFGSEARGQRGLIAVCARVAPGPPPPPGLARWRAALAAASDARGRPMHDGEGDREEWLRAGLTRALRLEGLRGMAVLVARGDASEARGAAQGGCGITAALARELTEAAAGRGVAVGCYLEL</sequence>
<evidence type="ECO:0000313" key="2">
    <source>
        <dbReference type="Proteomes" id="UP001189429"/>
    </source>
</evidence>
<evidence type="ECO:0000313" key="1">
    <source>
        <dbReference type="EMBL" id="CAK0881575.1"/>
    </source>
</evidence>